<reference evidence="1 2" key="1">
    <citation type="journal article" date="2014" name="Nature">
        <title>An environmental bacterial taxon with a large and distinct metabolic repertoire.</title>
        <authorList>
            <person name="Wilson M.C."/>
            <person name="Mori T."/>
            <person name="Ruckert C."/>
            <person name="Uria A.R."/>
            <person name="Helf M.J."/>
            <person name="Takada K."/>
            <person name="Gernert C."/>
            <person name="Steffens U.A."/>
            <person name="Heycke N."/>
            <person name="Schmitt S."/>
            <person name="Rinke C."/>
            <person name="Helfrich E.J."/>
            <person name="Brachmann A.O."/>
            <person name="Gurgui C."/>
            <person name="Wakimoto T."/>
            <person name="Kracht M."/>
            <person name="Crusemann M."/>
            <person name="Hentschel U."/>
            <person name="Abe I."/>
            <person name="Matsunaga S."/>
            <person name="Kalinowski J."/>
            <person name="Takeyama H."/>
            <person name="Piel J."/>
        </authorList>
    </citation>
    <scope>NUCLEOTIDE SEQUENCE [LARGE SCALE GENOMIC DNA]</scope>
    <source>
        <strain evidence="2">TSY1</strain>
    </source>
</reference>
<organism evidence="1 2">
    <name type="scientific">Entotheonella factor</name>
    <dbReference type="NCBI Taxonomy" id="1429438"/>
    <lineage>
        <taxon>Bacteria</taxon>
        <taxon>Pseudomonadati</taxon>
        <taxon>Nitrospinota/Tectimicrobiota group</taxon>
        <taxon>Candidatus Tectimicrobiota</taxon>
        <taxon>Candidatus Entotheonellia</taxon>
        <taxon>Candidatus Entotheonellales</taxon>
        <taxon>Candidatus Entotheonellaceae</taxon>
        <taxon>Candidatus Entotheonella</taxon>
    </lineage>
</organism>
<dbReference type="Proteomes" id="UP000019141">
    <property type="component" value="Unassembled WGS sequence"/>
</dbReference>
<dbReference type="HOGENOM" id="CLU_025462_1_0_7"/>
<accession>W4LKB7</accession>
<dbReference type="AlphaFoldDB" id="W4LKB7"/>
<gene>
    <name evidence="1" type="ORF">ETSY1_19170</name>
</gene>
<evidence type="ECO:0000313" key="1">
    <source>
        <dbReference type="EMBL" id="ETW98344.1"/>
    </source>
</evidence>
<sequence length="300" mass="34305">MQDYTPYMAKTSGQLAMALVPLDPKDWIEPDEHFAADLAEKERLLAERYPEVFIVLPEAQPGSEEVLELLADYLPAQFPNLYERQGNQLHNRASGCTWDLAHSDRHPLDLAGRLVQEDLCLMQLEPESGHYRLVGASVCFPTRWCLADKIGDTVGPIHAPVPGYEAQLSSTMDRFFARLKTERPVWRVNWSIVDDPALYLPRGHGRRERDHGITAENAGEKLWLRMERQTLRRLPRTQDVLFTIRIYVQPLHTLAAHSERADALATAIRSLPPELQTYKSVRPFREAILSWLDRYSDANG</sequence>
<name>W4LKB7_ENTF1</name>
<proteinExistence type="predicted"/>
<protein>
    <recommendedName>
        <fullName evidence="3">DUF3445 domain-containing protein</fullName>
    </recommendedName>
</protein>
<dbReference type="InterPro" id="IPR021848">
    <property type="entry name" value="HODM_asu-like"/>
</dbReference>
<evidence type="ECO:0008006" key="3">
    <source>
        <dbReference type="Google" id="ProtNLM"/>
    </source>
</evidence>
<dbReference type="Pfam" id="PF11927">
    <property type="entry name" value="HODM_asu-like"/>
    <property type="match status" value="1"/>
</dbReference>
<dbReference type="EMBL" id="AZHW01000564">
    <property type="protein sequence ID" value="ETW98344.1"/>
    <property type="molecule type" value="Genomic_DNA"/>
</dbReference>
<keyword evidence="2" id="KW-1185">Reference proteome</keyword>
<evidence type="ECO:0000313" key="2">
    <source>
        <dbReference type="Proteomes" id="UP000019141"/>
    </source>
</evidence>
<dbReference type="PATRIC" id="fig|1429438.4.peg.3739"/>
<comment type="caution">
    <text evidence="1">The sequence shown here is derived from an EMBL/GenBank/DDBJ whole genome shotgun (WGS) entry which is preliminary data.</text>
</comment>